<accession>A0ABS3KIT0</accession>
<keyword evidence="3" id="KW-1185">Reference proteome</keyword>
<evidence type="ECO:0000313" key="2">
    <source>
        <dbReference type="EMBL" id="MBO1076880.1"/>
    </source>
</evidence>
<dbReference type="RefSeq" id="WP_207450385.1">
    <property type="nucleotide sequence ID" value="NZ_CP061092.1"/>
</dbReference>
<name>A0ABS3KIT0_9PROT</name>
<evidence type="ECO:0000313" key="3">
    <source>
        <dbReference type="Proteomes" id="UP001518990"/>
    </source>
</evidence>
<gene>
    <name evidence="2" type="ORF">IAI60_19880</name>
</gene>
<feature type="compositionally biased region" description="Acidic residues" evidence="1">
    <location>
        <begin position="58"/>
        <end position="82"/>
    </location>
</feature>
<dbReference type="Proteomes" id="UP001518990">
    <property type="component" value="Unassembled WGS sequence"/>
</dbReference>
<sequence>MFTLEIGGQPTAIMNVEEEDARAILESEGFKADLMRLRTDNAPLWDGQAPLNLRPSNEEEIAEFEESEEDEEEEEEEEDEDAATILFLVPLDEEEDEEGEEDDAE</sequence>
<comment type="caution">
    <text evidence="2">The sequence shown here is derived from an EMBL/GenBank/DDBJ whole genome shotgun (WGS) entry which is preliminary data.</text>
</comment>
<organism evidence="2 3">
    <name type="scientific">Roseomonas marmotae</name>
    <dbReference type="NCBI Taxonomy" id="2768161"/>
    <lineage>
        <taxon>Bacteria</taxon>
        <taxon>Pseudomonadati</taxon>
        <taxon>Pseudomonadota</taxon>
        <taxon>Alphaproteobacteria</taxon>
        <taxon>Acetobacterales</taxon>
        <taxon>Roseomonadaceae</taxon>
        <taxon>Roseomonas</taxon>
    </lineage>
</organism>
<evidence type="ECO:0000256" key="1">
    <source>
        <dbReference type="SAM" id="MobiDB-lite"/>
    </source>
</evidence>
<feature type="region of interest" description="Disordered" evidence="1">
    <location>
        <begin position="48"/>
        <end position="83"/>
    </location>
</feature>
<proteinExistence type="predicted"/>
<protein>
    <submittedName>
        <fullName evidence="2">Uncharacterized protein</fullName>
    </submittedName>
</protein>
<dbReference type="EMBL" id="JACTNF010000033">
    <property type="protein sequence ID" value="MBO1076880.1"/>
    <property type="molecule type" value="Genomic_DNA"/>
</dbReference>
<reference evidence="2 3" key="1">
    <citation type="submission" date="2020-09" db="EMBL/GenBank/DDBJ databases">
        <title>Roseomonas.</title>
        <authorList>
            <person name="Zhu W."/>
        </authorList>
    </citation>
    <scope>NUCLEOTIDE SEQUENCE [LARGE SCALE GENOMIC DNA]</scope>
    <source>
        <strain evidence="2 3">1311</strain>
    </source>
</reference>